<organism evidence="1 2">
    <name type="scientific">Reticulomyxa filosa</name>
    <dbReference type="NCBI Taxonomy" id="46433"/>
    <lineage>
        <taxon>Eukaryota</taxon>
        <taxon>Sar</taxon>
        <taxon>Rhizaria</taxon>
        <taxon>Retaria</taxon>
        <taxon>Foraminifera</taxon>
        <taxon>Monothalamids</taxon>
        <taxon>Reticulomyxidae</taxon>
        <taxon>Reticulomyxa</taxon>
    </lineage>
</organism>
<protein>
    <submittedName>
        <fullName evidence="1">Uncharacterized protein</fullName>
    </submittedName>
</protein>
<proteinExistence type="predicted"/>
<comment type="caution">
    <text evidence="1">The sequence shown here is derived from an EMBL/GenBank/DDBJ whole genome shotgun (WGS) entry which is preliminary data.</text>
</comment>
<accession>X6NKH5</accession>
<evidence type="ECO:0000313" key="2">
    <source>
        <dbReference type="Proteomes" id="UP000023152"/>
    </source>
</evidence>
<evidence type="ECO:0000313" key="1">
    <source>
        <dbReference type="EMBL" id="ETO26388.1"/>
    </source>
</evidence>
<name>X6NKH5_RETFI</name>
<dbReference type="AlphaFoldDB" id="X6NKH5"/>
<gene>
    <name evidence="1" type="ORF">RFI_10749</name>
</gene>
<dbReference type="Proteomes" id="UP000023152">
    <property type="component" value="Unassembled WGS sequence"/>
</dbReference>
<dbReference type="EMBL" id="ASPP01007895">
    <property type="protein sequence ID" value="ETO26388.1"/>
    <property type="molecule type" value="Genomic_DNA"/>
</dbReference>
<reference evidence="1 2" key="1">
    <citation type="journal article" date="2013" name="Curr. Biol.">
        <title>The Genome of the Foraminiferan Reticulomyxa filosa.</title>
        <authorList>
            <person name="Glockner G."/>
            <person name="Hulsmann N."/>
            <person name="Schleicher M."/>
            <person name="Noegel A.A."/>
            <person name="Eichinger L."/>
            <person name="Gallinger C."/>
            <person name="Pawlowski J."/>
            <person name="Sierra R."/>
            <person name="Euteneuer U."/>
            <person name="Pillet L."/>
            <person name="Moustafa A."/>
            <person name="Platzer M."/>
            <person name="Groth M."/>
            <person name="Szafranski K."/>
            <person name="Schliwa M."/>
        </authorList>
    </citation>
    <scope>NUCLEOTIDE SEQUENCE [LARGE SCALE GENOMIC DNA]</scope>
</reference>
<sequence>MPVLVKDLFVIQTNLTPKNPVTKEREIDLKMLEKNCRLIRRFYETQQRSKLYANLITINVDVQTVIRMSVASHDTMSDLQDRSLEIFPKMTKQQQQAVQTIENLEDVGFF</sequence>
<keyword evidence="2" id="KW-1185">Reference proteome</keyword>